<dbReference type="RefSeq" id="WP_349243189.1">
    <property type="nucleotide sequence ID" value="NZ_JASCXX010000002.1"/>
</dbReference>
<comment type="caution">
    <text evidence="2">The sequence shown here is derived from an EMBL/GenBank/DDBJ whole genome shotgun (WGS) entry which is preliminary data.</text>
</comment>
<keyword evidence="3" id="KW-1185">Reference proteome</keyword>
<accession>A0AAW6TTG0</accession>
<evidence type="ECO:0000313" key="2">
    <source>
        <dbReference type="EMBL" id="MDI6447777.1"/>
    </source>
</evidence>
<keyword evidence="1" id="KW-0812">Transmembrane</keyword>
<evidence type="ECO:0000256" key="1">
    <source>
        <dbReference type="SAM" id="Phobius"/>
    </source>
</evidence>
<feature type="transmembrane region" description="Helical" evidence="1">
    <location>
        <begin position="25"/>
        <end position="43"/>
    </location>
</feature>
<dbReference type="AlphaFoldDB" id="A0AAW6TTG0"/>
<evidence type="ECO:0000313" key="3">
    <source>
        <dbReference type="Proteomes" id="UP001431776"/>
    </source>
</evidence>
<organism evidence="2 3">
    <name type="scientific">Anaerobaca lacustris</name>
    <dbReference type="NCBI Taxonomy" id="3044600"/>
    <lineage>
        <taxon>Bacteria</taxon>
        <taxon>Pseudomonadati</taxon>
        <taxon>Planctomycetota</taxon>
        <taxon>Phycisphaerae</taxon>
        <taxon>Sedimentisphaerales</taxon>
        <taxon>Anaerobacaceae</taxon>
        <taxon>Anaerobaca</taxon>
    </lineage>
</organism>
<dbReference type="EMBL" id="JASCXX010000002">
    <property type="protein sequence ID" value="MDI6447777.1"/>
    <property type="molecule type" value="Genomic_DNA"/>
</dbReference>
<keyword evidence="1" id="KW-0472">Membrane</keyword>
<protein>
    <submittedName>
        <fullName evidence="2">Uncharacterized protein</fullName>
    </submittedName>
</protein>
<sequence>MKEIDFLPEWHKEGRRRRVHMRRQYIVLAAFFFAMVTYNTIAARRIASVNAELNRLDDRRYWAETILREYDAVSKQLGAHQAKVVSIEQVDARIDVAAVLAEISHVIGDLVVLSRVEFLSEPLSAGPRSTDRGGSAVRAAGASRSAAKPVSLGDVRFRVALTGIAASSAEVGALVCRLEDSPYFQQAHPLFRENTIQVTAAAPQTPPAQQTQRKETQSVNVTEFEIVCYLANYEEIDRR</sequence>
<dbReference type="Proteomes" id="UP001431776">
    <property type="component" value="Unassembled WGS sequence"/>
</dbReference>
<keyword evidence="1" id="KW-1133">Transmembrane helix</keyword>
<gene>
    <name evidence="2" type="ORF">QJ522_01880</name>
</gene>
<name>A0AAW6TTG0_9BACT</name>
<reference evidence="2" key="1">
    <citation type="submission" date="2023-05" db="EMBL/GenBank/DDBJ databases">
        <title>Anaerotaeda fermentans gen. nov., sp. nov., a novel anaerobic planctomycete of the new family within the order Sedimentisphaerales isolated from Taman Peninsula, Russia.</title>
        <authorList>
            <person name="Khomyakova M.A."/>
            <person name="Merkel A.Y."/>
            <person name="Slobodkin A.I."/>
        </authorList>
    </citation>
    <scope>NUCLEOTIDE SEQUENCE</scope>
    <source>
        <strain evidence="2">M17dextr</strain>
    </source>
</reference>
<proteinExistence type="predicted"/>